<evidence type="ECO:0000259" key="1">
    <source>
        <dbReference type="Pfam" id="PF01408"/>
    </source>
</evidence>
<evidence type="ECO:0000313" key="3">
    <source>
        <dbReference type="Proteomes" id="UP000199671"/>
    </source>
</evidence>
<dbReference type="PANTHER" id="PTHR43377">
    <property type="entry name" value="BILIVERDIN REDUCTASE A"/>
    <property type="match status" value="1"/>
</dbReference>
<organism evidence="2 3">
    <name type="scientific">Actinomyces ruminicola</name>
    <dbReference type="NCBI Taxonomy" id="332524"/>
    <lineage>
        <taxon>Bacteria</taxon>
        <taxon>Bacillati</taxon>
        <taxon>Actinomycetota</taxon>
        <taxon>Actinomycetes</taxon>
        <taxon>Actinomycetales</taxon>
        <taxon>Actinomycetaceae</taxon>
        <taxon>Actinomyces</taxon>
    </lineage>
</organism>
<dbReference type="InterPro" id="IPR000683">
    <property type="entry name" value="Gfo/Idh/MocA-like_OxRdtase_N"/>
</dbReference>
<dbReference type="RefSeq" id="WP_092611870.1">
    <property type="nucleotide sequence ID" value="NZ_FNHU01000013.1"/>
</dbReference>
<name>A0A1G9YL79_9ACTO</name>
<dbReference type="Gene3D" id="3.30.360.10">
    <property type="entry name" value="Dihydrodipicolinate Reductase, domain 2"/>
    <property type="match status" value="1"/>
</dbReference>
<gene>
    <name evidence="2" type="ORF">SAMN04487766_11326</name>
</gene>
<dbReference type="GO" id="GO:0000166">
    <property type="term" value="F:nucleotide binding"/>
    <property type="evidence" value="ECO:0007669"/>
    <property type="project" value="InterPro"/>
</dbReference>
<dbReference type="Pfam" id="PF01408">
    <property type="entry name" value="GFO_IDH_MocA"/>
    <property type="match status" value="1"/>
</dbReference>
<dbReference type="PANTHER" id="PTHR43377:SF1">
    <property type="entry name" value="BILIVERDIN REDUCTASE A"/>
    <property type="match status" value="1"/>
</dbReference>
<proteinExistence type="predicted"/>
<dbReference type="SUPFAM" id="SSF51735">
    <property type="entry name" value="NAD(P)-binding Rossmann-fold domains"/>
    <property type="match status" value="1"/>
</dbReference>
<reference evidence="2 3" key="1">
    <citation type="submission" date="2016-10" db="EMBL/GenBank/DDBJ databases">
        <authorList>
            <person name="de Groot N.N."/>
        </authorList>
    </citation>
    <scope>NUCLEOTIDE SEQUENCE [LARGE SCALE GENOMIC DNA]</scope>
    <source>
        <strain evidence="2 3">KPR-7B</strain>
    </source>
</reference>
<sequence length="360" mass="39376">MTTSSPPIRFAIIGAGWRSEFFLRIAATVPEVLNCTGVLARSEPSRSRIRDGWDVPVVPAVEDLLATDPEFVIACVSWSSMPGVVRDLVARGVKVLAETPPAPDLEGLRALWHDVGSTGLVQVAEQYLRMPGHASRKAVVDRGVIGAPTFVEVASTHMYHSMSLIRSFLGAGMEEAVVNAHRFTAPLVDPLSFSGWEANPQPKEAATTIATLDFGDGRCGLYLFTDNQWWNPLLSRRILVRGEKGEIVDDNVVRLTDEGVVSSPLSYRRLGVDMNLEGNELAAVAFDGQIVYHNPWLGSRFSEDDIAVASFLLEVGAWARGEAPEPYPLAEACQDHYLALAIEESIQRGRNVRAVKEVWA</sequence>
<dbReference type="Proteomes" id="UP000199671">
    <property type="component" value="Unassembled WGS sequence"/>
</dbReference>
<dbReference type="InterPro" id="IPR036291">
    <property type="entry name" value="NAD(P)-bd_dom_sf"/>
</dbReference>
<dbReference type="EMBL" id="FNHU01000013">
    <property type="protein sequence ID" value="SDN09216.1"/>
    <property type="molecule type" value="Genomic_DNA"/>
</dbReference>
<evidence type="ECO:0000313" key="2">
    <source>
        <dbReference type="EMBL" id="SDN09216.1"/>
    </source>
</evidence>
<dbReference type="AlphaFoldDB" id="A0A1G9YL79"/>
<protein>
    <submittedName>
        <fullName evidence="2">Predicted dehydrogenase</fullName>
    </submittedName>
</protein>
<accession>A0A1G9YL79</accession>
<dbReference type="Gene3D" id="3.40.50.720">
    <property type="entry name" value="NAD(P)-binding Rossmann-like Domain"/>
    <property type="match status" value="1"/>
</dbReference>
<feature type="domain" description="Gfo/Idh/MocA-like oxidoreductase N-terminal" evidence="1">
    <location>
        <begin position="8"/>
        <end position="120"/>
    </location>
</feature>
<dbReference type="InterPro" id="IPR051450">
    <property type="entry name" value="Gfo/Idh/MocA_Oxidoreductases"/>
</dbReference>
<dbReference type="OrthoDB" id="9772350at2"/>